<accession>A0A6J4HIZ6</accession>
<feature type="non-terminal residue" evidence="1">
    <location>
        <position position="58"/>
    </location>
</feature>
<evidence type="ECO:0000313" key="1">
    <source>
        <dbReference type="EMBL" id="CAA9223400.1"/>
    </source>
</evidence>
<protein>
    <submittedName>
        <fullName evidence="1">Uncharacterized protein</fullName>
    </submittedName>
</protein>
<feature type="non-terminal residue" evidence="1">
    <location>
        <position position="1"/>
    </location>
</feature>
<dbReference type="AlphaFoldDB" id="A0A6J4HIZ6"/>
<sequence>DVRRPVRSGHGTGAAFFGCQALGVLDRSHAPWCVGAGRPGRHLELRVQGGCGQVPEDL</sequence>
<dbReference type="EMBL" id="CADCTB010000052">
    <property type="protein sequence ID" value="CAA9223400.1"/>
    <property type="molecule type" value="Genomic_DNA"/>
</dbReference>
<proteinExistence type="predicted"/>
<gene>
    <name evidence="1" type="ORF">AVDCRST_MAG10-795</name>
</gene>
<organism evidence="1">
    <name type="scientific">uncultured Acidimicrobiales bacterium</name>
    <dbReference type="NCBI Taxonomy" id="310071"/>
    <lineage>
        <taxon>Bacteria</taxon>
        <taxon>Bacillati</taxon>
        <taxon>Actinomycetota</taxon>
        <taxon>Acidimicrobiia</taxon>
        <taxon>Acidimicrobiales</taxon>
        <taxon>environmental samples</taxon>
    </lineage>
</organism>
<reference evidence="1" key="1">
    <citation type="submission" date="2020-02" db="EMBL/GenBank/DDBJ databases">
        <authorList>
            <person name="Meier V. D."/>
        </authorList>
    </citation>
    <scope>NUCLEOTIDE SEQUENCE</scope>
    <source>
        <strain evidence="1">AVDCRST_MAG10</strain>
    </source>
</reference>
<name>A0A6J4HIZ6_9ACTN</name>